<evidence type="ECO:0000313" key="2">
    <source>
        <dbReference type="EMBL" id="HJE20441.1"/>
    </source>
</evidence>
<feature type="domain" description="VOC" evidence="1">
    <location>
        <begin position="2"/>
        <end position="114"/>
    </location>
</feature>
<name>A0A921JCD5_9STAP</name>
<accession>A0A921JCD5</accession>
<dbReference type="InterPro" id="IPR037523">
    <property type="entry name" value="VOC_core"/>
</dbReference>
<protein>
    <submittedName>
        <fullName evidence="2">VOC family protein</fullName>
    </submittedName>
</protein>
<gene>
    <name evidence="2" type="ORF">K8V35_08830</name>
</gene>
<dbReference type="Proteomes" id="UP000763505">
    <property type="component" value="Unassembled WGS sequence"/>
</dbReference>
<reference evidence="2" key="1">
    <citation type="journal article" date="2021" name="PeerJ">
        <title>Extensive microbial diversity within the chicken gut microbiome revealed by metagenomics and culture.</title>
        <authorList>
            <person name="Gilroy R."/>
            <person name="Ravi A."/>
            <person name="Getino M."/>
            <person name="Pursley I."/>
            <person name="Horton D.L."/>
            <person name="Alikhan N.F."/>
            <person name="Baker D."/>
            <person name="Gharbi K."/>
            <person name="Hall N."/>
            <person name="Watson M."/>
            <person name="Adriaenssens E.M."/>
            <person name="Foster-Nyarko E."/>
            <person name="Jarju S."/>
            <person name="Secka A."/>
            <person name="Antonio M."/>
            <person name="Oren A."/>
            <person name="Chaudhuri R.R."/>
            <person name="La Ragione R."/>
            <person name="Hildebrand F."/>
            <person name="Pallen M.J."/>
        </authorList>
    </citation>
    <scope>NUCLEOTIDE SEQUENCE</scope>
    <source>
        <strain evidence="2">6019</strain>
    </source>
</reference>
<dbReference type="Gene3D" id="3.10.180.10">
    <property type="entry name" value="2,3-Dihydroxybiphenyl 1,2-Dioxygenase, domain 1"/>
    <property type="match status" value="1"/>
</dbReference>
<dbReference type="Pfam" id="PF00903">
    <property type="entry name" value="Glyoxalase"/>
    <property type="match status" value="1"/>
</dbReference>
<organism evidence="2 3">
    <name type="scientific">Aliicoccus persicus</name>
    <dbReference type="NCBI Taxonomy" id="930138"/>
    <lineage>
        <taxon>Bacteria</taxon>
        <taxon>Bacillati</taxon>
        <taxon>Bacillota</taxon>
        <taxon>Bacilli</taxon>
        <taxon>Bacillales</taxon>
        <taxon>Staphylococcaceae</taxon>
        <taxon>Aliicoccus</taxon>
    </lineage>
</organism>
<evidence type="ECO:0000259" key="1">
    <source>
        <dbReference type="PROSITE" id="PS51819"/>
    </source>
</evidence>
<proteinExistence type="predicted"/>
<evidence type="ECO:0000313" key="3">
    <source>
        <dbReference type="Proteomes" id="UP000763505"/>
    </source>
</evidence>
<comment type="caution">
    <text evidence="2">The sequence shown here is derived from an EMBL/GenBank/DDBJ whole genome shotgun (WGS) entry which is preliminary data.</text>
</comment>
<dbReference type="EMBL" id="DYYI01000095">
    <property type="protein sequence ID" value="HJE20441.1"/>
    <property type="molecule type" value="Genomic_DNA"/>
</dbReference>
<dbReference type="AlphaFoldDB" id="A0A921JCD5"/>
<dbReference type="PROSITE" id="PS51819">
    <property type="entry name" value="VOC"/>
    <property type="match status" value="1"/>
</dbReference>
<dbReference type="InterPro" id="IPR004360">
    <property type="entry name" value="Glyas_Fos-R_dOase_dom"/>
</dbReference>
<reference evidence="2" key="2">
    <citation type="submission" date="2021-09" db="EMBL/GenBank/DDBJ databases">
        <authorList>
            <person name="Gilroy R."/>
        </authorList>
    </citation>
    <scope>NUCLEOTIDE SEQUENCE</scope>
    <source>
        <strain evidence="2">6019</strain>
    </source>
</reference>
<dbReference type="SUPFAM" id="SSF54593">
    <property type="entry name" value="Glyoxalase/Bleomycin resistance protein/Dihydroxybiphenyl dioxygenase"/>
    <property type="match status" value="1"/>
</dbReference>
<sequence length="120" mass="13608">MKLNQTDLIVSNVEEATEKIKRLLDLEADFADENFAQFTVSEHSLMLSLDALVPMETSRSGTILHFEVEDVDAVEARLKEDGQNILKGPINTDWGTYSLLVEGPDQVVFDFYKMNDDLIR</sequence>
<dbReference type="InterPro" id="IPR029068">
    <property type="entry name" value="Glyas_Bleomycin-R_OHBP_Dase"/>
</dbReference>